<keyword evidence="3 5" id="KW-0479">Metal-binding</keyword>
<evidence type="ECO:0000256" key="3">
    <source>
        <dbReference type="ARBA" id="ARBA00022723"/>
    </source>
</evidence>
<accession>A0A8E2EFW4</accession>
<dbReference type="Proteomes" id="UP000250266">
    <property type="component" value="Unassembled WGS sequence"/>
</dbReference>
<dbReference type="EMBL" id="KV744869">
    <property type="protein sequence ID" value="OCK83108.1"/>
    <property type="molecule type" value="Genomic_DNA"/>
</dbReference>
<feature type="compositionally biased region" description="Basic and acidic residues" evidence="6">
    <location>
        <begin position="462"/>
        <end position="476"/>
    </location>
</feature>
<comment type="subunit">
    <text evidence="5">Heterodimer of a catalytic subunit and an accessory subunit.</text>
</comment>
<dbReference type="HAMAP" id="MF_03043">
    <property type="entry name" value="QTRT2"/>
    <property type="match status" value="1"/>
</dbReference>
<dbReference type="InterPro" id="IPR028592">
    <property type="entry name" value="QTRTD1"/>
</dbReference>
<evidence type="ECO:0000259" key="7">
    <source>
        <dbReference type="Pfam" id="PF01702"/>
    </source>
</evidence>
<dbReference type="Pfam" id="PF01702">
    <property type="entry name" value="TGT"/>
    <property type="match status" value="1"/>
</dbReference>
<feature type="binding site" evidence="5">
    <location>
        <position position="343"/>
    </location>
    <ligand>
        <name>Zn(2+)</name>
        <dbReference type="ChEBI" id="CHEBI:29105"/>
    </ligand>
</feature>
<name>A0A8E2EFW4_9PEZI</name>
<evidence type="ECO:0000313" key="8">
    <source>
        <dbReference type="EMBL" id="OCK83108.1"/>
    </source>
</evidence>
<dbReference type="InterPro" id="IPR050852">
    <property type="entry name" value="Queuine_tRNA-ribosyltrfase"/>
</dbReference>
<keyword evidence="1 5" id="KW-0963">Cytoplasm</keyword>
<keyword evidence="2 5" id="KW-0819">tRNA processing</keyword>
<comment type="subcellular location">
    <subcellularLocation>
        <location evidence="5">Cytoplasm</location>
    </subcellularLocation>
</comment>
<evidence type="ECO:0000256" key="1">
    <source>
        <dbReference type="ARBA" id="ARBA00022490"/>
    </source>
</evidence>
<evidence type="ECO:0000313" key="9">
    <source>
        <dbReference type="Proteomes" id="UP000250266"/>
    </source>
</evidence>
<dbReference type="InterPro" id="IPR036511">
    <property type="entry name" value="TGT-like_sf"/>
</dbReference>
<comment type="cofactor">
    <cofactor evidence="5">
        <name>Zn(2+)</name>
        <dbReference type="ChEBI" id="CHEBI:29105"/>
    </cofactor>
    <text evidence="5">Binds 1 zinc ion per subunit.</text>
</comment>
<sequence>MSIPPSNAPEMLTFNLLFKTLPLTPRAGTLAHHSGATIQTPHYLGITSRGAIPHISQDNFRKHTAIHGVYVALEDFIEKLPQQTPPLYHLSAPAHESSLRNFIALPKETLLVLGPRRAPPVPCPAANTNSAISILTSVGFRQISSQDYAAAAERLRPDIVVGMADIPFGQEVIGVKRKDKMSDRTELWMRDIISKKSGLDKTVKKEDAMPSYDIFAPILPVSRELQSWYLEHLVDDMVDEISGLAIYDAQLLDELPSELQHIPRLSFDFPTSPQKLLYQISLGMDLFTIPFIAEATDAGIALDFSFPPPSVSDTPFEKTSLGVDMWLATHSASLAPLSINCSCYACTKHHRAYIRHLLSAKEMLGWVLIQLHNHAIMDAFFAGIRDSIASNTFEDDCKAFEAFYEVDLPEKTGQGPRVRGYQFKSTGPGEGKKNPPAYRMLDDPKESLSEALTPDENADASDLERIGFAEAEDKGR</sequence>
<reference evidence="8 9" key="1">
    <citation type="journal article" date="2016" name="Nat. Commun.">
        <title>Ectomycorrhizal ecology is imprinted in the genome of the dominant symbiotic fungus Cenococcum geophilum.</title>
        <authorList>
            <consortium name="DOE Joint Genome Institute"/>
            <person name="Peter M."/>
            <person name="Kohler A."/>
            <person name="Ohm R.A."/>
            <person name="Kuo A."/>
            <person name="Krutzmann J."/>
            <person name="Morin E."/>
            <person name="Arend M."/>
            <person name="Barry K.W."/>
            <person name="Binder M."/>
            <person name="Choi C."/>
            <person name="Clum A."/>
            <person name="Copeland A."/>
            <person name="Grisel N."/>
            <person name="Haridas S."/>
            <person name="Kipfer T."/>
            <person name="LaButti K."/>
            <person name="Lindquist E."/>
            <person name="Lipzen A."/>
            <person name="Maire R."/>
            <person name="Meier B."/>
            <person name="Mihaltcheva S."/>
            <person name="Molinier V."/>
            <person name="Murat C."/>
            <person name="Poggeler S."/>
            <person name="Quandt C.A."/>
            <person name="Sperisen C."/>
            <person name="Tritt A."/>
            <person name="Tisserant E."/>
            <person name="Crous P.W."/>
            <person name="Henrissat B."/>
            <person name="Nehls U."/>
            <person name="Egli S."/>
            <person name="Spatafora J.W."/>
            <person name="Grigoriev I.V."/>
            <person name="Martin F.M."/>
        </authorList>
    </citation>
    <scope>NUCLEOTIDE SEQUENCE [LARGE SCALE GENOMIC DNA]</scope>
    <source>
        <strain evidence="8 9">CBS 459.81</strain>
    </source>
</reference>
<dbReference type="PANTHER" id="PTHR46064">
    <property type="entry name" value="QUEUINE TRNA-RIBOSYLTRANSFERASE ACCESSORY SUBUNIT 2"/>
    <property type="match status" value="1"/>
</dbReference>
<evidence type="ECO:0000256" key="5">
    <source>
        <dbReference type="HAMAP-Rule" id="MF_03043"/>
    </source>
</evidence>
<dbReference type="AlphaFoldDB" id="A0A8E2EFW4"/>
<dbReference type="GO" id="GO:0046872">
    <property type="term" value="F:metal ion binding"/>
    <property type="evidence" value="ECO:0007669"/>
    <property type="project" value="UniProtKB-KW"/>
</dbReference>
<evidence type="ECO:0000256" key="6">
    <source>
        <dbReference type="SAM" id="MobiDB-lite"/>
    </source>
</evidence>
<dbReference type="SUPFAM" id="SSF51713">
    <property type="entry name" value="tRNA-guanine transglycosylase"/>
    <property type="match status" value="1"/>
</dbReference>
<dbReference type="OrthoDB" id="27601at2759"/>
<protein>
    <recommendedName>
        <fullName evidence="5">Queuine tRNA-ribosyltransferase accessory subunit 2</fullName>
    </recommendedName>
    <alternativeName>
        <fullName evidence="5">Queuine tRNA-ribosyltransferase domain-containing protein 1</fullName>
    </alternativeName>
</protein>
<dbReference type="PANTHER" id="PTHR46064:SF1">
    <property type="entry name" value="QUEUINE TRNA-RIBOSYLTRANSFERASE ACCESSORY SUBUNIT 2"/>
    <property type="match status" value="1"/>
</dbReference>
<keyword evidence="9" id="KW-1185">Reference proteome</keyword>
<dbReference type="InterPro" id="IPR002616">
    <property type="entry name" value="tRNA_ribo_trans-like"/>
</dbReference>
<organism evidence="8 9">
    <name type="scientific">Lepidopterella palustris CBS 459.81</name>
    <dbReference type="NCBI Taxonomy" id="1314670"/>
    <lineage>
        <taxon>Eukaryota</taxon>
        <taxon>Fungi</taxon>
        <taxon>Dikarya</taxon>
        <taxon>Ascomycota</taxon>
        <taxon>Pezizomycotina</taxon>
        <taxon>Dothideomycetes</taxon>
        <taxon>Pleosporomycetidae</taxon>
        <taxon>Mytilinidiales</taxon>
        <taxon>Argynnaceae</taxon>
        <taxon>Lepidopterella</taxon>
    </lineage>
</organism>
<comment type="function">
    <text evidence="5">Non-catalytic subunit of the queuine tRNA-ribosyltransferase (TGT) that catalyzes the base-exchange of a guanine (G) residue with queuine (Q) at position 34 (anticodon wobble position) in tRNAs with GU(N) anticodons (tRNA-Asp, -Asn, -His and -Tyr), resulting in the hypermodified nucleoside queuosine (7-(((4,5-cis-dihydroxy-2-cyclopenten-1-yl)amino)methyl)-7-deazaguanosine).</text>
</comment>
<dbReference type="NCBIfam" id="TIGR00449">
    <property type="entry name" value="tgt_general"/>
    <property type="match status" value="1"/>
</dbReference>
<gene>
    <name evidence="8" type="ORF">K432DRAFT_322941</name>
</gene>
<evidence type="ECO:0000256" key="4">
    <source>
        <dbReference type="ARBA" id="ARBA00022833"/>
    </source>
</evidence>
<feature type="region of interest" description="Disordered" evidence="6">
    <location>
        <begin position="415"/>
        <end position="476"/>
    </location>
</feature>
<keyword evidence="4 5" id="KW-0862">Zinc</keyword>
<dbReference type="GO" id="GO:0005737">
    <property type="term" value="C:cytoplasm"/>
    <property type="evidence" value="ECO:0007669"/>
    <property type="project" value="UniProtKB-SubCell"/>
</dbReference>
<evidence type="ECO:0000256" key="2">
    <source>
        <dbReference type="ARBA" id="ARBA00022694"/>
    </source>
</evidence>
<feature type="binding site" evidence="5">
    <location>
        <position position="346"/>
    </location>
    <ligand>
        <name>Zn(2+)</name>
        <dbReference type="ChEBI" id="CHEBI:29105"/>
    </ligand>
</feature>
<dbReference type="Gene3D" id="3.20.20.105">
    <property type="entry name" value="Queuine tRNA-ribosyltransferase-like"/>
    <property type="match status" value="1"/>
</dbReference>
<feature type="domain" description="tRNA-guanine(15) transglycosylase-like" evidence="7">
    <location>
        <begin position="25"/>
        <end position="404"/>
    </location>
</feature>
<feature type="binding site" evidence="5">
    <location>
        <position position="372"/>
    </location>
    <ligand>
        <name>Zn(2+)</name>
        <dbReference type="ChEBI" id="CHEBI:29105"/>
    </ligand>
</feature>
<comment type="similarity">
    <text evidence="5">Belongs to the queuine tRNA-ribosyltransferase family. QTRT2 subfamily.</text>
</comment>
<dbReference type="GO" id="GO:0008479">
    <property type="term" value="F:tRNA-guanosine(34) queuine transglycosylase activity"/>
    <property type="evidence" value="ECO:0007669"/>
    <property type="project" value="UniProtKB-UniRule"/>
</dbReference>
<feature type="binding site" evidence="5">
    <location>
        <position position="341"/>
    </location>
    <ligand>
        <name>Zn(2+)</name>
        <dbReference type="ChEBI" id="CHEBI:29105"/>
    </ligand>
</feature>
<proteinExistence type="inferred from homology"/>
<dbReference type="GO" id="GO:0006400">
    <property type="term" value="P:tRNA modification"/>
    <property type="evidence" value="ECO:0007669"/>
    <property type="project" value="InterPro"/>
</dbReference>